<dbReference type="EMBL" id="AFRQ01000059">
    <property type="protein sequence ID" value="EGP45301.1"/>
    <property type="molecule type" value="Genomic_DNA"/>
</dbReference>
<sequence>MLALKPPQDIKFFVLDIDIRLNSGLKVSLATS</sequence>
<organism evidence="1 2">
    <name type="scientific">Achromobacter insuavis AXX-A</name>
    <dbReference type="NCBI Taxonomy" id="1003200"/>
    <lineage>
        <taxon>Bacteria</taxon>
        <taxon>Pseudomonadati</taxon>
        <taxon>Pseudomonadota</taxon>
        <taxon>Betaproteobacteria</taxon>
        <taxon>Burkholderiales</taxon>
        <taxon>Alcaligenaceae</taxon>
        <taxon>Achromobacter</taxon>
    </lineage>
</organism>
<dbReference type="AlphaFoldDB" id="F7T2Y6"/>
<dbReference type="Proteomes" id="UP000004853">
    <property type="component" value="Unassembled WGS sequence"/>
</dbReference>
<gene>
    <name evidence="1" type="ORF">AXXA_16502</name>
</gene>
<reference evidence="1 2" key="1">
    <citation type="submission" date="2011-06" db="EMBL/GenBank/DDBJ databases">
        <authorList>
            <person name="Bador J."/>
            <person name="Amoureux L."/>
            <person name="Neuwirth C."/>
        </authorList>
    </citation>
    <scope>NUCLEOTIDE SEQUENCE [LARGE SCALE GENOMIC DNA]</scope>
    <source>
        <strain evidence="1 2">AXX-A</strain>
    </source>
</reference>
<name>F7T2Y6_9BURK</name>
<proteinExistence type="predicted"/>
<dbReference type="HOGENOM" id="CLU_3387548_0_0_4"/>
<evidence type="ECO:0000313" key="2">
    <source>
        <dbReference type="Proteomes" id="UP000004853"/>
    </source>
</evidence>
<accession>F7T2Y6</accession>
<protein>
    <submittedName>
        <fullName evidence="1">Uncharacterized protein</fullName>
    </submittedName>
</protein>
<comment type="caution">
    <text evidence="1">The sequence shown here is derived from an EMBL/GenBank/DDBJ whole genome shotgun (WGS) entry which is preliminary data.</text>
</comment>
<evidence type="ECO:0000313" key="1">
    <source>
        <dbReference type="EMBL" id="EGP45301.1"/>
    </source>
</evidence>